<feature type="region of interest" description="Disordered" evidence="9">
    <location>
        <begin position="70"/>
        <end position="106"/>
    </location>
</feature>
<dbReference type="Proteomes" id="UP001497453">
    <property type="component" value="Chromosome 2"/>
</dbReference>
<evidence type="ECO:0000256" key="6">
    <source>
        <dbReference type="ARBA" id="ARBA00031792"/>
    </source>
</evidence>
<evidence type="ECO:0000256" key="8">
    <source>
        <dbReference type="ARBA" id="ARBA00048434"/>
    </source>
</evidence>
<dbReference type="Gene3D" id="3.40.1280.30">
    <property type="match status" value="1"/>
</dbReference>
<dbReference type="CDD" id="cd18089">
    <property type="entry name" value="SPOUT_Trm10-like"/>
    <property type="match status" value="1"/>
</dbReference>
<gene>
    <name evidence="11" type="ORF">GFSPODELE1_LOCUS3011</name>
</gene>
<dbReference type="EMBL" id="OZ037945">
    <property type="protein sequence ID" value="CAL1700138.1"/>
    <property type="molecule type" value="Genomic_DNA"/>
</dbReference>
<keyword evidence="3" id="KW-0489">Methyltransferase</keyword>
<evidence type="ECO:0000256" key="3">
    <source>
        <dbReference type="ARBA" id="ARBA00022603"/>
    </source>
</evidence>
<proteinExistence type="predicted"/>
<dbReference type="PANTHER" id="PTHR13563:SF13">
    <property type="entry name" value="TRNA METHYLTRANSFERASE 10 HOMOLOG A"/>
    <property type="match status" value="1"/>
</dbReference>
<name>A0ABP1CZJ4_9APHY</name>
<keyword evidence="12" id="KW-1185">Reference proteome</keyword>
<evidence type="ECO:0000256" key="5">
    <source>
        <dbReference type="ARBA" id="ARBA00022691"/>
    </source>
</evidence>
<keyword evidence="4" id="KW-0808">Transferase</keyword>
<organism evidence="11 12">
    <name type="scientific">Somion occarium</name>
    <dbReference type="NCBI Taxonomy" id="3059160"/>
    <lineage>
        <taxon>Eukaryota</taxon>
        <taxon>Fungi</taxon>
        <taxon>Dikarya</taxon>
        <taxon>Basidiomycota</taxon>
        <taxon>Agaricomycotina</taxon>
        <taxon>Agaricomycetes</taxon>
        <taxon>Polyporales</taxon>
        <taxon>Cerrenaceae</taxon>
        <taxon>Somion</taxon>
    </lineage>
</organism>
<dbReference type="EC" id="2.1.1.221" evidence="1"/>
<feature type="compositionally biased region" description="Low complexity" evidence="9">
    <location>
        <begin position="70"/>
        <end position="84"/>
    </location>
</feature>
<dbReference type="InterPro" id="IPR028564">
    <property type="entry name" value="MT_TRM10-typ"/>
</dbReference>
<evidence type="ECO:0000256" key="9">
    <source>
        <dbReference type="SAM" id="MobiDB-lite"/>
    </source>
</evidence>
<feature type="compositionally biased region" description="Polar residues" evidence="9">
    <location>
        <begin position="85"/>
        <end position="95"/>
    </location>
</feature>
<sequence length="285" mass="31572">MSENEIKSLTSQLAYTYSANRKAVQPFSSLLFTSLNGRTYTRLETISDAAYRRWHNSEWWSESYERLWEGPPASAGESSTSGEAQPTNEGTNKANGDQLEKTPESQAVPRESIVYLTADSADELTELREDETYIIGGLCDHNRYKNLCFKKSQTTGIRSARLPIGTYLSELKTRKVLTVNQTFEILLKWVETRDWEQALYSVVPKRKFQDIAGSTAKTPEAATTDGVSVKQMVVDAAELEDEDNEGVDSGDEAGIAIAAPLEPMTSSENGPAIVMDPDDNKEVPP</sequence>
<dbReference type="PROSITE" id="PS51675">
    <property type="entry name" value="SAM_MT_TRM10"/>
    <property type="match status" value="1"/>
</dbReference>
<comment type="catalytic activity">
    <reaction evidence="8">
        <text>guanosine(9) in tRNA + S-adenosyl-L-methionine = N(1)-methylguanosine(9) in tRNA + S-adenosyl-L-homocysteine + H(+)</text>
        <dbReference type="Rhea" id="RHEA:43156"/>
        <dbReference type="Rhea" id="RHEA-COMP:10367"/>
        <dbReference type="Rhea" id="RHEA-COMP:10368"/>
        <dbReference type="ChEBI" id="CHEBI:15378"/>
        <dbReference type="ChEBI" id="CHEBI:57856"/>
        <dbReference type="ChEBI" id="CHEBI:59789"/>
        <dbReference type="ChEBI" id="CHEBI:73542"/>
        <dbReference type="ChEBI" id="CHEBI:74269"/>
        <dbReference type="EC" id="2.1.1.221"/>
    </reaction>
</comment>
<evidence type="ECO:0000259" key="10">
    <source>
        <dbReference type="PROSITE" id="PS51675"/>
    </source>
</evidence>
<feature type="region of interest" description="Disordered" evidence="9">
    <location>
        <begin position="260"/>
        <end position="285"/>
    </location>
</feature>
<evidence type="ECO:0000256" key="2">
    <source>
        <dbReference type="ARBA" id="ARBA00020451"/>
    </source>
</evidence>
<accession>A0ABP1CZJ4</accession>
<reference evidence="12" key="1">
    <citation type="submission" date="2024-04" db="EMBL/GenBank/DDBJ databases">
        <authorList>
            <person name="Shaw F."/>
            <person name="Minotto A."/>
        </authorList>
    </citation>
    <scope>NUCLEOTIDE SEQUENCE [LARGE SCALE GENOMIC DNA]</scope>
</reference>
<evidence type="ECO:0000256" key="4">
    <source>
        <dbReference type="ARBA" id="ARBA00022679"/>
    </source>
</evidence>
<protein>
    <recommendedName>
        <fullName evidence="2">tRNA (guanine(9)-N1)-methyltransferase</fullName>
        <ecNumber evidence="1">2.1.1.221</ecNumber>
    </recommendedName>
    <alternativeName>
        <fullName evidence="7">tRNA methyltransferase 10</fullName>
    </alternativeName>
    <alternativeName>
        <fullName evidence="6">tRNA(m1G9)-methyltransferase</fullName>
    </alternativeName>
</protein>
<evidence type="ECO:0000256" key="1">
    <source>
        <dbReference type="ARBA" id="ARBA00012797"/>
    </source>
</evidence>
<dbReference type="InterPro" id="IPR007356">
    <property type="entry name" value="tRNA_m1G_MeTrfase_euk"/>
</dbReference>
<feature type="domain" description="SAM-dependent MTase TRM10-type" evidence="10">
    <location>
        <begin position="1"/>
        <end position="210"/>
    </location>
</feature>
<evidence type="ECO:0000313" key="12">
    <source>
        <dbReference type="Proteomes" id="UP001497453"/>
    </source>
</evidence>
<keyword evidence="5" id="KW-0949">S-adenosyl-L-methionine</keyword>
<evidence type="ECO:0000313" key="11">
    <source>
        <dbReference type="EMBL" id="CAL1700138.1"/>
    </source>
</evidence>
<dbReference type="PANTHER" id="PTHR13563">
    <property type="entry name" value="TRNA (GUANINE-9-) METHYLTRANSFERASE"/>
    <property type="match status" value="1"/>
</dbReference>
<dbReference type="InterPro" id="IPR038459">
    <property type="entry name" value="MT_TRM10-typ_sf"/>
</dbReference>
<evidence type="ECO:0000256" key="7">
    <source>
        <dbReference type="ARBA" id="ARBA00032166"/>
    </source>
</evidence>